<evidence type="ECO:0000313" key="3">
    <source>
        <dbReference type="Proteomes" id="UP001153709"/>
    </source>
</evidence>
<dbReference type="EMBL" id="OU898282">
    <property type="protein sequence ID" value="CAG9837079.1"/>
    <property type="molecule type" value="Genomic_DNA"/>
</dbReference>
<organism evidence="2 3">
    <name type="scientific">Diabrotica balteata</name>
    <name type="common">Banded cucumber beetle</name>
    <dbReference type="NCBI Taxonomy" id="107213"/>
    <lineage>
        <taxon>Eukaryota</taxon>
        <taxon>Metazoa</taxon>
        <taxon>Ecdysozoa</taxon>
        <taxon>Arthropoda</taxon>
        <taxon>Hexapoda</taxon>
        <taxon>Insecta</taxon>
        <taxon>Pterygota</taxon>
        <taxon>Neoptera</taxon>
        <taxon>Endopterygota</taxon>
        <taxon>Coleoptera</taxon>
        <taxon>Polyphaga</taxon>
        <taxon>Cucujiformia</taxon>
        <taxon>Chrysomeloidea</taxon>
        <taxon>Chrysomelidae</taxon>
        <taxon>Galerucinae</taxon>
        <taxon>Diabroticina</taxon>
        <taxon>Diabroticites</taxon>
        <taxon>Diabrotica</taxon>
    </lineage>
</organism>
<accession>A0A9N9T1T0</accession>
<dbReference type="AlphaFoldDB" id="A0A9N9T1T0"/>
<keyword evidence="3" id="KW-1185">Reference proteome</keyword>
<feature type="coiled-coil region" evidence="1">
    <location>
        <begin position="272"/>
        <end position="306"/>
    </location>
</feature>
<sequence>MEMNLVDNLKKLKEKFRNEDAAFDSVDMEKCLREFKTELFVKRDQVKQLRSDLDLSMAENAELKKSLDSATKALDERSFNLNVVSKKFRNAEDELLDKTDKLNTVQMQYKLMVKEMEKMKEHLQINEAEKLELSRKLEVFETKHRQSFIYHNQILKRENALMSTIEEVGEMVKMLKSEVGEVNEFHEKTKLAEESLEKYQQLIRSYDKLKKEKDYIQELYIKINDPTVTFCLCSLKNIGTKALDAEWTASRSHYRQQIQKTNEIIQKLTDSYTTEKTTNVQLIEKLEELKQENDKLKTYIDTLEKPKETEKLGQEMKVLKQTETENDNVEAVRIKEEPIIID</sequence>
<protein>
    <submittedName>
        <fullName evidence="2">Uncharacterized protein</fullName>
    </submittedName>
</protein>
<gene>
    <name evidence="2" type="ORF">DIABBA_LOCUS10100</name>
</gene>
<proteinExistence type="predicted"/>
<evidence type="ECO:0000313" key="2">
    <source>
        <dbReference type="EMBL" id="CAG9837079.1"/>
    </source>
</evidence>
<dbReference type="Proteomes" id="UP001153709">
    <property type="component" value="Chromosome 7"/>
</dbReference>
<name>A0A9N9T1T0_DIABA</name>
<reference evidence="2" key="1">
    <citation type="submission" date="2022-01" db="EMBL/GenBank/DDBJ databases">
        <authorList>
            <person name="King R."/>
        </authorList>
    </citation>
    <scope>NUCLEOTIDE SEQUENCE</scope>
</reference>
<keyword evidence="1" id="KW-0175">Coiled coil</keyword>
<evidence type="ECO:0000256" key="1">
    <source>
        <dbReference type="SAM" id="Coils"/>
    </source>
</evidence>
<dbReference type="OrthoDB" id="6691415at2759"/>